<protein>
    <recommendedName>
        <fullName evidence="7">Caffeoyl-CoA O-methyltransferase</fullName>
    </recommendedName>
</protein>
<evidence type="ECO:0000256" key="1">
    <source>
        <dbReference type="ARBA" id="ARBA00022603"/>
    </source>
</evidence>
<dbReference type="Pfam" id="PF01596">
    <property type="entry name" value="Methyltransf_3"/>
    <property type="match status" value="1"/>
</dbReference>
<sequence length="335" mass="36418">MASMRFLLSGSSSFRRGLATAAPVVGAAAMVGAGSSPSRPSAAPAALCEMKGYTGRFGGTEKLETGARGTLENSALEASAGKSAARWSIHCERIEGVAKELFCLIGGLDPYISSVSNCSGPIMKAIKDKMDNTNWDSLWSQGHTMFSYGPEMSTDPTEAMTIKMFTFMKSPKRVLEIGMFTGYGAAAIVEALPADGECVSLDIDPFLQRWVGEVMGKFPEGKKHSVMVGPALESMAKLPADKKFDFVFVDANKSEYKRYVEVLLERDLLADGAMIAVDNTLYCGLPYMPAEYDTQPKRRGFGEDIKEFNAWLANHPKLMTVMLPIRDGVTLVRKR</sequence>
<dbReference type="InterPro" id="IPR050362">
    <property type="entry name" value="Cation-dep_OMT"/>
</dbReference>
<name>A0ABN9QDI3_9DINO</name>
<dbReference type="Gene3D" id="3.40.50.150">
    <property type="entry name" value="Vaccinia Virus protein VP39"/>
    <property type="match status" value="1"/>
</dbReference>
<evidence type="ECO:0000313" key="6">
    <source>
        <dbReference type="Proteomes" id="UP001189429"/>
    </source>
</evidence>
<dbReference type="SUPFAM" id="SSF53335">
    <property type="entry name" value="S-adenosyl-L-methionine-dependent methyltransferases"/>
    <property type="match status" value="1"/>
</dbReference>
<dbReference type="Proteomes" id="UP001189429">
    <property type="component" value="Unassembled WGS sequence"/>
</dbReference>
<dbReference type="PANTHER" id="PTHR10509">
    <property type="entry name" value="O-METHYLTRANSFERASE-RELATED"/>
    <property type="match status" value="1"/>
</dbReference>
<dbReference type="InterPro" id="IPR002935">
    <property type="entry name" value="SAM_O-MeTrfase"/>
</dbReference>
<comment type="similarity">
    <text evidence="4">Belongs to the class I-like SAM-binding methyltransferase superfamily. Cation-dependent O-methyltransferase family.</text>
</comment>
<dbReference type="PROSITE" id="PS51682">
    <property type="entry name" value="SAM_OMT_I"/>
    <property type="match status" value="1"/>
</dbReference>
<evidence type="ECO:0000313" key="5">
    <source>
        <dbReference type="EMBL" id="CAK0803979.1"/>
    </source>
</evidence>
<comment type="caution">
    <text evidence="5">The sequence shown here is derived from an EMBL/GenBank/DDBJ whole genome shotgun (WGS) entry which is preliminary data.</text>
</comment>
<evidence type="ECO:0000256" key="4">
    <source>
        <dbReference type="ARBA" id="ARBA00023453"/>
    </source>
</evidence>
<evidence type="ECO:0000256" key="2">
    <source>
        <dbReference type="ARBA" id="ARBA00022679"/>
    </source>
</evidence>
<accession>A0ABN9QDI3</accession>
<reference evidence="5" key="1">
    <citation type="submission" date="2023-10" db="EMBL/GenBank/DDBJ databases">
        <authorList>
            <person name="Chen Y."/>
            <person name="Shah S."/>
            <person name="Dougan E. K."/>
            <person name="Thang M."/>
            <person name="Chan C."/>
        </authorList>
    </citation>
    <scope>NUCLEOTIDE SEQUENCE [LARGE SCALE GENOMIC DNA]</scope>
</reference>
<gene>
    <name evidence="5" type="ORF">PCOR1329_LOCUS10927</name>
</gene>
<dbReference type="EMBL" id="CAUYUJ010003117">
    <property type="protein sequence ID" value="CAK0803979.1"/>
    <property type="molecule type" value="Genomic_DNA"/>
</dbReference>
<keyword evidence="1" id="KW-0489">Methyltransferase</keyword>
<dbReference type="InterPro" id="IPR029063">
    <property type="entry name" value="SAM-dependent_MTases_sf"/>
</dbReference>
<evidence type="ECO:0008006" key="7">
    <source>
        <dbReference type="Google" id="ProtNLM"/>
    </source>
</evidence>
<keyword evidence="2" id="KW-0808">Transferase</keyword>
<evidence type="ECO:0000256" key="3">
    <source>
        <dbReference type="ARBA" id="ARBA00022691"/>
    </source>
</evidence>
<dbReference type="PANTHER" id="PTHR10509:SF14">
    <property type="entry name" value="CAFFEOYL-COA O-METHYLTRANSFERASE 3-RELATED"/>
    <property type="match status" value="1"/>
</dbReference>
<dbReference type="CDD" id="cd02440">
    <property type="entry name" value="AdoMet_MTases"/>
    <property type="match status" value="1"/>
</dbReference>
<organism evidence="5 6">
    <name type="scientific">Prorocentrum cordatum</name>
    <dbReference type="NCBI Taxonomy" id="2364126"/>
    <lineage>
        <taxon>Eukaryota</taxon>
        <taxon>Sar</taxon>
        <taxon>Alveolata</taxon>
        <taxon>Dinophyceae</taxon>
        <taxon>Prorocentrales</taxon>
        <taxon>Prorocentraceae</taxon>
        <taxon>Prorocentrum</taxon>
    </lineage>
</organism>
<proteinExistence type="inferred from homology"/>
<keyword evidence="3" id="KW-0949">S-adenosyl-L-methionine</keyword>
<keyword evidence="6" id="KW-1185">Reference proteome</keyword>